<dbReference type="GO" id="GO:0003677">
    <property type="term" value="F:DNA binding"/>
    <property type="evidence" value="ECO:0007669"/>
    <property type="project" value="InterPro"/>
</dbReference>
<dbReference type="InterPro" id="IPR000792">
    <property type="entry name" value="Tscrpt_reg_LuxR_C"/>
</dbReference>
<gene>
    <name evidence="4" type="ORF">DL346_21035</name>
</gene>
<comment type="caution">
    <text evidence="4">The sequence shown here is derived from an EMBL/GenBank/DDBJ whole genome shotgun (WGS) entry which is preliminary data.</text>
</comment>
<keyword evidence="1" id="KW-0805">Transcription regulation</keyword>
<reference evidence="4 5" key="1">
    <citation type="submission" date="2018-06" db="EMBL/GenBank/DDBJ databases">
        <title>Paenibacillus montanisoli sp. nov., isolated from mountain area soil.</title>
        <authorList>
            <person name="Wu M."/>
        </authorList>
    </citation>
    <scope>NUCLEOTIDE SEQUENCE [LARGE SCALE GENOMIC DNA]</scope>
    <source>
        <strain evidence="4 5">RA17</strain>
    </source>
</reference>
<evidence type="ECO:0000256" key="1">
    <source>
        <dbReference type="ARBA" id="ARBA00023015"/>
    </source>
</evidence>
<dbReference type="Gene3D" id="1.10.10.10">
    <property type="entry name" value="Winged helix-like DNA-binding domain superfamily/Winged helix DNA-binding domain"/>
    <property type="match status" value="1"/>
</dbReference>
<dbReference type="EMBL" id="QLUW01000004">
    <property type="protein sequence ID" value="RAP74550.1"/>
    <property type="molecule type" value="Genomic_DNA"/>
</dbReference>
<keyword evidence="5" id="KW-1185">Reference proteome</keyword>
<evidence type="ECO:0000313" key="5">
    <source>
        <dbReference type="Proteomes" id="UP000249260"/>
    </source>
</evidence>
<dbReference type="PROSITE" id="PS50043">
    <property type="entry name" value="HTH_LUXR_2"/>
    <property type="match status" value="1"/>
</dbReference>
<accession>A0A328TW34</accession>
<protein>
    <recommendedName>
        <fullName evidence="3">HTH luxR-type domain-containing protein</fullName>
    </recommendedName>
</protein>
<dbReference type="SUPFAM" id="SSF46894">
    <property type="entry name" value="C-terminal effector domain of the bipartite response regulators"/>
    <property type="match status" value="1"/>
</dbReference>
<dbReference type="InterPro" id="IPR036388">
    <property type="entry name" value="WH-like_DNA-bd_sf"/>
</dbReference>
<dbReference type="GO" id="GO:0006355">
    <property type="term" value="P:regulation of DNA-templated transcription"/>
    <property type="evidence" value="ECO:0007669"/>
    <property type="project" value="InterPro"/>
</dbReference>
<dbReference type="AlphaFoldDB" id="A0A328TW34"/>
<proteinExistence type="predicted"/>
<dbReference type="InterPro" id="IPR016032">
    <property type="entry name" value="Sig_transdc_resp-reg_C-effctor"/>
</dbReference>
<name>A0A328TW34_9BACL</name>
<keyword evidence="2" id="KW-0804">Transcription</keyword>
<sequence length="46" mass="5272">MNYSALRIANEMGITEGTVRNLIKRIYAKTKISDKGQFITTFVHLK</sequence>
<evidence type="ECO:0000313" key="4">
    <source>
        <dbReference type="EMBL" id="RAP74550.1"/>
    </source>
</evidence>
<dbReference type="Proteomes" id="UP000249260">
    <property type="component" value="Unassembled WGS sequence"/>
</dbReference>
<evidence type="ECO:0000259" key="3">
    <source>
        <dbReference type="PROSITE" id="PS50043"/>
    </source>
</evidence>
<organism evidence="4 5">
    <name type="scientific">Paenibacillus montanisoli</name>
    <dbReference type="NCBI Taxonomy" id="2081970"/>
    <lineage>
        <taxon>Bacteria</taxon>
        <taxon>Bacillati</taxon>
        <taxon>Bacillota</taxon>
        <taxon>Bacilli</taxon>
        <taxon>Bacillales</taxon>
        <taxon>Paenibacillaceae</taxon>
        <taxon>Paenibacillus</taxon>
    </lineage>
</organism>
<evidence type="ECO:0000256" key="2">
    <source>
        <dbReference type="ARBA" id="ARBA00023163"/>
    </source>
</evidence>
<feature type="domain" description="HTH luxR-type" evidence="3">
    <location>
        <begin position="1"/>
        <end position="46"/>
    </location>
</feature>